<keyword evidence="2" id="KW-1185">Reference proteome</keyword>
<proteinExistence type="predicted"/>
<dbReference type="EMBL" id="JNVC02000005">
    <property type="protein sequence ID" value="KEZ52177.1"/>
    <property type="molecule type" value="Genomic_DNA"/>
</dbReference>
<name>A0A084GXW5_METID</name>
<comment type="caution">
    <text evidence="1">The sequence shown here is derived from an EMBL/GenBank/DDBJ whole genome shotgun (WGS) entry which is preliminary data.</text>
</comment>
<accession>A0A084GXW5</accession>
<dbReference type="Proteomes" id="UP000028549">
    <property type="component" value="Unassembled WGS sequence"/>
</dbReference>
<evidence type="ECO:0000313" key="2">
    <source>
        <dbReference type="Proteomes" id="UP000028549"/>
    </source>
</evidence>
<dbReference type="RefSeq" id="WP_029567011.1">
    <property type="nucleotide sequence ID" value="NZ_CANLZQ010000003.1"/>
</dbReference>
<organism evidence="1 2">
    <name type="scientific">Metabacillus indicus</name>
    <name type="common">Bacillus indicus</name>
    <dbReference type="NCBI Taxonomy" id="246786"/>
    <lineage>
        <taxon>Bacteria</taxon>
        <taxon>Bacillati</taxon>
        <taxon>Bacillota</taxon>
        <taxon>Bacilli</taxon>
        <taxon>Bacillales</taxon>
        <taxon>Bacillaceae</taxon>
        <taxon>Metabacillus</taxon>
    </lineage>
</organism>
<sequence>MSNLDHILYDVHEYFILNKNFLRACFEDLSLTDSECAEALRLYFNDIKEEEYHNTLIPTLNRVGHDIHFAYGEDQSMYIYKKSDQVG</sequence>
<dbReference type="STRING" id="246786.GS18_0213965"/>
<evidence type="ECO:0000313" key="1">
    <source>
        <dbReference type="EMBL" id="KEZ52177.1"/>
    </source>
</evidence>
<dbReference type="AlphaFoldDB" id="A0A084GXW5"/>
<dbReference type="OrthoDB" id="9932950at2"/>
<reference evidence="1 2" key="1">
    <citation type="journal article" date="2005" name="Int. J. Syst. Evol. Microbiol.">
        <title>Bacillus cibi sp. nov., isolated from jeotgal, a traditional Korean fermented seafood.</title>
        <authorList>
            <person name="Yoon J.H."/>
            <person name="Lee C.H."/>
            <person name="Oh T.K."/>
        </authorList>
    </citation>
    <scope>NUCLEOTIDE SEQUENCE [LARGE SCALE GENOMIC DNA]</scope>
    <source>
        <strain evidence="1 2">DSM 16189</strain>
    </source>
</reference>
<gene>
    <name evidence="1" type="ORF">GS18_0213965</name>
</gene>
<protein>
    <submittedName>
        <fullName evidence="1">Uncharacterized protein</fullName>
    </submittedName>
</protein>